<keyword evidence="2" id="KW-0479">Metal-binding</keyword>
<dbReference type="InterPro" id="IPR014755">
    <property type="entry name" value="Cu-Rt/internalin_Ig-like"/>
</dbReference>
<dbReference type="RefSeq" id="WP_158952577.1">
    <property type="nucleotide sequence ID" value="NZ_CP046914.1"/>
</dbReference>
<evidence type="ECO:0000256" key="4">
    <source>
        <dbReference type="ARBA" id="ARBA00023008"/>
    </source>
</evidence>
<dbReference type="KEGG" id="pacs:FAZ98_17565"/>
<feature type="chain" id="PRO_5031136797" evidence="5">
    <location>
        <begin position="24"/>
        <end position="120"/>
    </location>
</feature>
<dbReference type="GO" id="GO:0005886">
    <property type="term" value="C:plasma membrane"/>
    <property type="evidence" value="ECO:0007669"/>
    <property type="project" value="TreeGrafter"/>
</dbReference>
<dbReference type="GO" id="GO:0046688">
    <property type="term" value="P:response to copper ion"/>
    <property type="evidence" value="ECO:0007669"/>
    <property type="project" value="InterPro"/>
</dbReference>
<dbReference type="Gene3D" id="2.60.40.1220">
    <property type="match status" value="1"/>
</dbReference>
<evidence type="ECO:0000313" key="8">
    <source>
        <dbReference type="Proteomes" id="UP000433577"/>
    </source>
</evidence>
<dbReference type="Proteomes" id="UP000433577">
    <property type="component" value="Chromosome 2"/>
</dbReference>
<name>A0A7Z2GL71_9BURK</name>
<accession>A0A7Z2GL71</accession>
<keyword evidence="3 5" id="KW-0732">Signal</keyword>
<dbReference type="AlphaFoldDB" id="A0A7Z2GL71"/>
<dbReference type="GO" id="GO:0030313">
    <property type="term" value="C:cell envelope"/>
    <property type="evidence" value="ECO:0007669"/>
    <property type="project" value="UniProtKB-SubCell"/>
</dbReference>
<dbReference type="GO" id="GO:0042597">
    <property type="term" value="C:periplasmic space"/>
    <property type="evidence" value="ECO:0007669"/>
    <property type="project" value="InterPro"/>
</dbReference>
<evidence type="ECO:0000313" key="7">
    <source>
        <dbReference type="EMBL" id="QGZ63584.1"/>
    </source>
</evidence>
<dbReference type="PANTHER" id="PTHR34820:SF4">
    <property type="entry name" value="INNER MEMBRANE PROTEIN YEBZ"/>
    <property type="match status" value="1"/>
</dbReference>
<protein>
    <submittedName>
        <fullName evidence="7">Copper resistance protein CopC</fullName>
    </submittedName>
</protein>
<dbReference type="SUPFAM" id="SSF81296">
    <property type="entry name" value="E set domains"/>
    <property type="match status" value="1"/>
</dbReference>
<gene>
    <name evidence="7" type="ORF">FAZ98_17565</name>
</gene>
<evidence type="ECO:0000256" key="2">
    <source>
        <dbReference type="ARBA" id="ARBA00022723"/>
    </source>
</evidence>
<dbReference type="OrthoDB" id="9796814at2"/>
<feature type="domain" description="CopC" evidence="6">
    <location>
        <begin position="24"/>
        <end position="119"/>
    </location>
</feature>
<dbReference type="InterPro" id="IPR032694">
    <property type="entry name" value="CopC/D"/>
</dbReference>
<dbReference type="InterPro" id="IPR007348">
    <property type="entry name" value="CopC_dom"/>
</dbReference>
<evidence type="ECO:0000259" key="6">
    <source>
        <dbReference type="Pfam" id="PF04234"/>
    </source>
</evidence>
<evidence type="ECO:0000256" key="5">
    <source>
        <dbReference type="SAM" id="SignalP"/>
    </source>
</evidence>
<evidence type="ECO:0000256" key="3">
    <source>
        <dbReference type="ARBA" id="ARBA00022729"/>
    </source>
</evidence>
<keyword evidence="8" id="KW-1185">Reference proteome</keyword>
<dbReference type="PANTHER" id="PTHR34820">
    <property type="entry name" value="INNER MEMBRANE PROTEIN YEBZ"/>
    <property type="match status" value="1"/>
</dbReference>
<feature type="signal peptide" evidence="5">
    <location>
        <begin position="1"/>
        <end position="23"/>
    </location>
</feature>
<dbReference type="GO" id="GO:0005507">
    <property type="term" value="F:copper ion binding"/>
    <property type="evidence" value="ECO:0007669"/>
    <property type="project" value="InterPro"/>
</dbReference>
<keyword evidence="4" id="KW-0186">Copper</keyword>
<dbReference type="EMBL" id="CP046914">
    <property type="protein sequence ID" value="QGZ63584.1"/>
    <property type="molecule type" value="Genomic_DNA"/>
</dbReference>
<dbReference type="Pfam" id="PF04234">
    <property type="entry name" value="CopC"/>
    <property type="match status" value="1"/>
</dbReference>
<evidence type="ECO:0000256" key="1">
    <source>
        <dbReference type="ARBA" id="ARBA00004196"/>
    </source>
</evidence>
<reference evidence="7 8" key="1">
    <citation type="submission" date="2019-12" db="EMBL/GenBank/DDBJ databases">
        <title>Paraburkholderia acidiphila 7Q-K02 sp. nov and Paraburkholderia acidisoli DHF22 sp. nov., two strains isolated from forest soil.</title>
        <authorList>
            <person name="Gao Z."/>
            <person name="Qiu L."/>
        </authorList>
    </citation>
    <scope>NUCLEOTIDE SEQUENCE [LARGE SCALE GENOMIC DNA]</scope>
    <source>
        <strain evidence="7 8">DHF22</strain>
    </source>
</reference>
<sequence length="120" mass="12687">MKLAFLRTAVASCALLAAQFAWAHAYPTHQEPAAGATAPTSVNAVVIDFDDGLEPAFSSIDVTDAQGKSVIREKAKVDAQNSKRMSVALNALTPGKYSVVWIAVAADGHRTTGHYAFNVK</sequence>
<comment type="subcellular location">
    <subcellularLocation>
        <location evidence="1">Cell envelope</location>
    </subcellularLocation>
</comment>
<organism evidence="7 8">
    <name type="scientific">Paraburkholderia acidisoli</name>
    <dbReference type="NCBI Taxonomy" id="2571748"/>
    <lineage>
        <taxon>Bacteria</taxon>
        <taxon>Pseudomonadati</taxon>
        <taxon>Pseudomonadota</taxon>
        <taxon>Betaproteobacteria</taxon>
        <taxon>Burkholderiales</taxon>
        <taxon>Burkholderiaceae</taxon>
        <taxon>Paraburkholderia</taxon>
    </lineage>
</organism>
<proteinExistence type="predicted"/>
<dbReference type="GO" id="GO:0006825">
    <property type="term" value="P:copper ion transport"/>
    <property type="evidence" value="ECO:0007669"/>
    <property type="project" value="InterPro"/>
</dbReference>
<dbReference type="InterPro" id="IPR014756">
    <property type="entry name" value="Ig_E-set"/>
</dbReference>